<accession>G5H5Q4</accession>
<dbReference type="SMART" id="SM00490">
    <property type="entry name" value="HELICc"/>
    <property type="match status" value="1"/>
</dbReference>
<dbReference type="InterPro" id="IPR027417">
    <property type="entry name" value="P-loop_NTPase"/>
</dbReference>
<evidence type="ECO:0000256" key="6">
    <source>
        <dbReference type="PROSITE-ProRule" id="PRU00552"/>
    </source>
</evidence>
<evidence type="ECO:0000256" key="1">
    <source>
        <dbReference type="ARBA" id="ARBA00022741"/>
    </source>
</evidence>
<evidence type="ECO:0000259" key="10">
    <source>
        <dbReference type="PROSITE" id="PS51194"/>
    </source>
</evidence>
<dbReference type="InterPro" id="IPR011545">
    <property type="entry name" value="DEAD/DEAH_box_helicase_dom"/>
</dbReference>
<dbReference type="eggNOG" id="COG0513">
    <property type="taxonomic scope" value="Bacteria"/>
</dbReference>
<dbReference type="GO" id="GO:0005829">
    <property type="term" value="C:cytosol"/>
    <property type="evidence" value="ECO:0007669"/>
    <property type="project" value="TreeGrafter"/>
</dbReference>
<dbReference type="InterPro" id="IPR001650">
    <property type="entry name" value="Helicase_C-like"/>
</dbReference>
<dbReference type="CDD" id="cd18787">
    <property type="entry name" value="SF2_C_DEAD"/>
    <property type="match status" value="1"/>
</dbReference>
<dbReference type="PATRIC" id="fig|742725.3.peg.302"/>
<dbReference type="Pfam" id="PF00271">
    <property type="entry name" value="Helicase_C"/>
    <property type="match status" value="1"/>
</dbReference>
<comment type="caution">
    <text evidence="12">The sequence shown here is derived from an EMBL/GenBank/DDBJ whole genome shotgun (WGS) entry which is preliminary data.</text>
</comment>
<protein>
    <recommendedName>
        <fullName evidence="14">ATP-dependent RNA helicase</fullName>
    </recommendedName>
</protein>
<dbReference type="GO" id="GO:0003676">
    <property type="term" value="F:nucleic acid binding"/>
    <property type="evidence" value="ECO:0007669"/>
    <property type="project" value="InterPro"/>
</dbReference>
<keyword evidence="3 7" id="KW-0347">Helicase</keyword>
<dbReference type="PROSITE" id="PS00039">
    <property type="entry name" value="DEAD_ATP_HELICASE"/>
    <property type="match status" value="1"/>
</dbReference>
<sequence length="489" mass="54101">MRFDELGLDADILRSLEAMNFEEMTPVQEHTIPIILENKDLIGCAQTGTGKTAAYTLPLLDKLLREGNPDNVVKSLIVVPTRELAQQIDVQFQGFSYFLPLSTTVVYGGGDGIGWEQQKQGMLRGSDIVVATPGRLLAHIANSGIDLSHVSYFVLDEADRMLDMGFFDDIMKIIKELPTERQTIMFSATLPPKIRQMAKQILRNPAEVNIAVSKPNEAIQQGIYVCYENQKMEIVRALFGEPTGTKTIIFSSSKQKVKELAYTLKRMKLNAAAMHSDLEQEQREEVMLDFKNGKIDLLVATDIVARGIDIEDIGTVVNYDVPHDPEDYIHRIGRTARASATGRAITFVSEKEQGKFHRIETFMERDVEKLPIPEHLGKGPVYNPDESDRRFSGRGGHGRGGNRRDGQSGAGGRGGRNGRNRSGRKNPEQGAQAQSSAQAPQNQGATPEGTQPQGAKERTDGQKNRRNNRRRFRGPKGPQGSPGPKPGDN</sequence>
<dbReference type="PROSITE" id="PS51192">
    <property type="entry name" value="HELICASE_ATP_BIND_1"/>
    <property type="match status" value="1"/>
</dbReference>
<keyword evidence="13" id="KW-1185">Reference proteome</keyword>
<dbReference type="InterPro" id="IPR014014">
    <property type="entry name" value="RNA_helicase_DEAD_Q_motif"/>
</dbReference>
<dbReference type="GO" id="GO:0003724">
    <property type="term" value="F:RNA helicase activity"/>
    <property type="evidence" value="ECO:0007669"/>
    <property type="project" value="InterPro"/>
</dbReference>
<dbReference type="PROSITE" id="PS51194">
    <property type="entry name" value="HELICASE_CTER"/>
    <property type="match status" value="1"/>
</dbReference>
<feature type="compositionally biased region" description="Low complexity" evidence="8">
    <location>
        <begin position="429"/>
        <end position="445"/>
    </location>
</feature>
<evidence type="ECO:0000259" key="9">
    <source>
        <dbReference type="PROSITE" id="PS51192"/>
    </source>
</evidence>
<evidence type="ECO:0000256" key="7">
    <source>
        <dbReference type="RuleBase" id="RU000492"/>
    </source>
</evidence>
<dbReference type="Pfam" id="PF00270">
    <property type="entry name" value="DEAD"/>
    <property type="match status" value="1"/>
</dbReference>
<dbReference type="InterPro" id="IPR000629">
    <property type="entry name" value="RNA-helicase_DEAD-box_CS"/>
</dbReference>
<dbReference type="EMBL" id="ADLD01000003">
    <property type="protein sequence ID" value="EHB93493.1"/>
    <property type="molecule type" value="Genomic_DNA"/>
</dbReference>
<feature type="compositionally biased region" description="Basic residues" evidence="8">
    <location>
        <begin position="464"/>
        <end position="474"/>
    </location>
</feature>
<dbReference type="PANTHER" id="PTHR47959">
    <property type="entry name" value="ATP-DEPENDENT RNA HELICASE RHLE-RELATED"/>
    <property type="match status" value="1"/>
</dbReference>
<dbReference type="InterPro" id="IPR050079">
    <property type="entry name" value="DEAD_box_RNA_helicase"/>
</dbReference>
<dbReference type="RefSeq" id="WP_009133070.1">
    <property type="nucleotide sequence ID" value="NZ_CP102250.1"/>
</dbReference>
<gene>
    <name evidence="12" type="ORF">HMPREF9450_00264</name>
</gene>
<feature type="region of interest" description="Disordered" evidence="8">
    <location>
        <begin position="370"/>
        <end position="489"/>
    </location>
</feature>
<name>G5H5Q4_9BACT</name>
<dbReference type="InterPro" id="IPR044742">
    <property type="entry name" value="DEAD/DEAH_RhlB"/>
</dbReference>
<dbReference type="Proteomes" id="UP000006008">
    <property type="component" value="Unassembled WGS sequence"/>
</dbReference>
<dbReference type="InterPro" id="IPR014001">
    <property type="entry name" value="Helicase_ATP-bd"/>
</dbReference>
<dbReference type="SMART" id="SM00487">
    <property type="entry name" value="DEXDc"/>
    <property type="match status" value="1"/>
</dbReference>
<dbReference type="Gene3D" id="3.40.50.300">
    <property type="entry name" value="P-loop containing nucleotide triphosphate hydrolases"/>
    <property type="match status" value="2"/>
</dbReference>
<dbReference type="OrthoDB" id="9785240at2"/>
<evidence type="ECO:0008006" key="14">
    <source>
        <dbReference type="Google" id="ProtNLM"/>
    </source>
</evidence>
<dbReference type="SUPFAM" id="SSF52540">
    <property type="entry name" value="P-loop containing nucleoside triphosphate hydrolases"/>
    <property type="match status" value="1"/>
</dbReference>
<feature type="short sequence motif" description="Q motif" evidence="6">
    <location>
        <begin position="1"/>
        <end position="29"/>
    </location>
</feature>
<dbReference type="CDD" id="cd00268">
    <property type="entry name" value="DEADc"/>
    <property type="match status" value="1"/>
</dbReference>
<dbReference type="AlphaFoldDB" id="G5H5Q4"/>
<dbReference type="HOGENOM" id="CLU_003041_1_3_10"/>
<dbReference type="GeneID" id="92816685"/>
<organism evidence="12 13">
    <name type="scientific">Alistipes indistinctus YIT 12060</name>
    <dbReference type="NCBI Taxonomy" id="742725"/>
    <lineage>
        <taxon>Bacteria</taxon>
        <taxon>Pseudomonadati</taxon>
        <taxon>Bacteroidota</taxon>
        <taxon>Bacteroidia</taxon>
        <taxon>Bacteroidales</taxon>
        <taxon>Rikenellaceae</taxon>
        <taxon>Alistipes</taxon>
    </lineage>
</organism>
<evidence type="ECO:0000256" key="8">
    <source>
        <dbReference type="SAM" id="MobiDB-lite"/>
    </source>
</evidence>
<keyword evidence="4 7" id="KW-0067">ATP-binding</keyword>
<evidence type="ECO:0000313" key="13">
    <source>
        <dbReference type="Proteomes" id="UP000006008"/>
    </source>
</evidence>
<reference evidence="12 13" key="1">
    <citation type="submission" date="2011-08" db="EMBL/GenBank/DDBJ databases">
        <title>The Genome Sequence of Alistipes indistinctus YIT 12060.</title>
        <authorList>
            <consortium name="The Broad Institute Genome Sequencing Platform"/>
            <person name="Earl A."/>
            <person name="Ward D."/>
            <person name="Feldgarden M."/>
            <person name="Gevers D."/>
            <person name="Morotomi M."/>
            <person name="Young S.K."/>
            <person name="Zeng Q."/>
            <person name="Gargeya S."/>
            <person name="Fitzgerald M."/>
            <person name="Haas B."/>
            <person name="Abouelleil A."/>
            <person name="Alvarado L."/>
            <person name="Arachchi H.M."/>
            <person name="Berlin A."/>
            <person name="Brown A."/>
            <person name="Chapman S.B."/>
            <person name="Chen Z."/>
            <person name="Dunbar C."/>
            <person name="Freedman E."/>
            <person name="Gearin G."/>
            <person name="Gellesch M."/>
            <person name="Goldberg J."/>
            <person name="Griggs A."/>
            <person name="Gujja S."/>
            <person name="Heiman D."/>
            <person name="Howarth C."/>
            <person name="Larson L."/>
            <person name="Lui A."/>
            <person name="MacDonald P.J.P."/>
            <person name="Montmayeur A."/>
            <person name="Murphy C."/>
            <person name="Neiman D."/>
            <person name="Pearson M."/>
            <person name="Priest M."/>
            <person name="Roberts A."/>
            <person name="Saif S."/>
            <person name="Shea T."/>
            <person name="Shenoy N."/>
            <person name="Sisk P."/>
            <person name="Stolte C."/>
            <person name="Sykes S."/>
            <person name="Wortman J."/>
            <person name="Nusbaum C."/>
            <person name="Birren B."/>
        </authorList>
    </citation>
    <scope>NUCLEOTIDE SEQUENCE [LARGE SCALE GENOMIC DNA]</scope>
    <source>
        <strain evidence="12 13">YIT 12060</strain>
    </source>
</reference>
<evidence type="ECO:0000313" key="12">
    <source>
        <dbReference type="EMBL" id="EHB93493.1"/>
    </source>
</evidence>
<dbReference type="GO" id="GO:0016787">
    <property type="term" value="F:hydrolase activity"/>
    <property type="evidence" value="ECO:0007669"/>
    <property type="project" value="UniProtKB-KW"/>
</dbReference>
<evidence type="ECO:0000256" key="5">
    <source>
        <dbReference type="ARBA" id="ARBA00038437"/>
    </source>
</evidence>
<evidence type="ECO:0000256" key="3">
    <source>
        <dbReference type="ARBA" id="ARBA00022806"/>
    </source>
</evidence>
<proteinExistence type="inferred from homology"/>
<evidence type="ECO:0000256" key="2">
    <source>
        <dbReference type="ARBA" id="ARBA00022801"/>
    </source>
</evidence>
<evidence type="ECO:0000256" key="4">
    <source>
        <dbReference type="ARBA" id="ARBA00022840"/>
    </source>
</evidence>
<feature type="domain" description="Helicase C-terminal" evidence="10">
    <location>
        <begin position="218"/>
        <end position="378"/>
    </location>
</feature>
<comment type="similarity">
    <text evidence="5 7">Belongs to the DEAD box helicase family.</text>
</comment>
<dbReference type="PROSITE" id="PS51195">
    <property type="entry name" value="Q_MOTIF"/>
    <property type="match status" value="1"/>
</dbReference>
<feature type="domain" description="Helicase ATP-binding" evidence="9">
    <location>
        <begin position="32"/>
        <end position="208"/>
    </location>
</feature>
<dbReference type="GO" id="GO:0005524">
    <property type="term" value="F:ATP binding"/>
    <property type="evidence" value="ECO:0007669"/>
    <property type="project" value="UniProtKB-KW"/>
</dbReference>
<evidence type="ECO:0000259" key="11">
    <source>
        <dbReference type="PROSITE" id="PS51195"/>
    </source>
</evidence>
<dbReference type="STRING" id="742725.HMPREF9450_00264"/>
<keyword evidence="1 7" id="KW-0547">Nucleotide-binding</keyword>
<dbReference type="PANTHER" id="PTHR47959:SF13">
    <property type="entry name" value="ATP-DEPENDENT RNA HELICASE RHLE"/>
    <property type="match status" value="1"/>
</dbReference>
<feature type="domain" description="DEAD-box RNA helicase Q" evidence="11">
    <location>
        <begin position="1"/>
        <end position="29"/>
    </location>
</feature>
<keyword evidence="2 7" id="KW-0378">Hydrolase</keyword>